<dbReference type="Proteomes" id="UP000663874">
    <property type="component" value="Unassembled WGS sequence"/>
</dbReference>
<protein>
    <submittedName>
        <fullName evidence="1">Uncharacterized protein</fullName>
    </submittedName>
</protein>
<reference evidence="1" key="1">
    <citation type="submission" date="2021-02" db="EMBL/GenBank/DDBJ databases">
        <authorList>
            <person name="Nowell W R."/>
        </authorList>
    </citation>
    <scope>NUCLEOTIDE SEQUENCE</scope>
</reference>
<dbReference type="EMBL" id="CAJOBE010011109">
    <property type="protein sequence ID" value="CAF4123710.1"/>
    <property type="molecule type" value="Genomic_DNA"/>
</dbReference>
<organism evidence="1 2">
    <name type="scientific">Rotaria sordida</name>
    <dbReference type="NCBI Taxonomy" id="392033"/>
    <lineage>
        <taxon>Eukaryota</taxon>
        <taxon>Metazoa</taxon>
        <taxon>Spiralia</taxon>
        <taxon>Gnathifera</taxon>
        <taxon>Rotifera</taxon>
        <taxon>Eurotatoria</taxon>
        <taxon>Bdelloidea</taxon>
        <taxon>Philodinida</taxon>
        <taxon>Philodinidae</taxon>
        <taxon>Rotaria</taxon>
    </lineage>
</organism>
<proteinExistence type="predicted"/>
<dbReference type="AlphaFoldDB" id="A0A819WL04"/>
<sequence>MIADLFPSIEHLKINAAKLNNVQFVRIYLVSLRSLALKFVYSIISLIKDIRQERWNHILCPENRFLFTQSKEWITLWIDESTFEGPFWQSFQLIHKEAAKRRTSKVRQSRCICC</sequence>
<gene>
    <name evidence="1" type="ORF">FNK824_LOCUS32421</name>
</gene>
<evidence type="ECO:0000313" key="2">
    <source>
        <dbReference type="Proteomes" id="UP000663874"/>
    </source>
</evidence>
<name>A0A819WL04_9BILA</name>
<comment type="caution">
    <text evidence="1">The sequence shown here is derived from an EMBL/GenBank/DDBJ whole genome shotgun (WGS) entry which is preliminary data.</text>
</comment>
<evidence type="ECO:0000313" key="1">
    <source>
        <dbReference type="EMBL" id="CAF4123710.1"/>
    </source>
</evidence>
<accession>A0A819WL04</accession>